<evidence type="ECO:0000313" key="1">
    <source>
        <dbReference type="EMBL" id="KAK2645322.1"/>
    </source>
</evidence>
<reference evidence="1" key="1">
    <citation type="journal article" date="2023" name="Plant J.">
        <title>Genome sequences and population genomics provide insights into the demographic history, inbreeding, and mutation load of two 'living fossil' tree species of Dipteronia.</title>
        <authorList>
            <person name="Feng Y."/>
            <person name="Comes H.P."/>
            <person name="Chen J."/>
            <person name="Zhu S."/>
            <person name="Lu R."/>
            <person name="Zhang X."/>
            <person name="Li P."/>
            <person name="Qiu J."/>
            <person name="Olsen K.M."/>
            <person name="Qiu Y."/>
        </authorList>
    </citation>
    <scope>NUCLEOTIDE SEQUENCE</scope>
    <source>
        <strain evidence="1">KIB01</strain>
    </source>
</reference>
<dbReference type="InterPro" id="IPR043502">
    <property type="entry name" value="DNA/RNA_pol_sf"/>
</dbReference>
<dbReference type="AlphaFoldDB" id="A0AAD9U025"/>
<evidence type="ECO:0008006" key="3">
    <source>
        <dbReference type="Google" id="ProtNLM"/>
    </source>
</evidence>
<name>A0AAD9U025_9ROSI</name>
<evidence type="ECO:0000313" key="2">
    <source>
        <dbReference type="Proteomes" id="UP001280121"/>
    </source>
</evidence>
<proteinExistence type="predicted"/>
<comment type="caution">
    <text evidence="1">The sequence shown here is derived from an EMBL/GenBank/DDBJ whole genome shotgun (WGS) entry which is preliminary data.</text>
</comment>
<accession>A0AAD9U025</accession>
<organism evidence="1 2">
    <name type="scientific">Dipteronia dyeriana</name>
    <dbReference type="NCBI Taxonomy" id="168575"/>
    <lineage>
        <taxon>Eukaryota</taxon>
        <taxon>Viridiplantae</taxon>
        <taxon>Streptophyta</taxon>
        <taxon>Embryophyta</taxon>
        <taxon>Tracheophyta</taxon>
        <taxon>Spermatophyta</taxon>
        <taxon>Magnoliopsida</taxon>
        <taxon>eudicotyledons</taxon>
        <taxon>Gunneridae</taxon>
        <taxon>Pentapetalae</taxon>
        <taxon>rosids</taxon>
        <taxon>malvids</taxon>
        <taxon>Sapindales</taxon>
        <taxon>Sapindaceae</taxon>
        <taxon>Hippocastanoideae</taxon>
        <taxon>Acereae</taxon>
        <taxon>Dipteronia</taxon>
    </lineage>
</organism>
<dbReference type="Proteomes" id="UP001280121">
    <property type="component" value="Unassembled WGS sequence"/>
</dbReference>
<keyword evidence="2" id="KW-1185">Reference proteome</keyword>
<gene>
    <name evidence="1" type="ORF">Ddye_020517</name>
</gene>
<protein>
    <recommendedName>
        <fullName evidence="3">DNA-directed RNA polymerase</fullName>
    </recommendedName>
</protein>
<sequence length="417" mass="48895">MKKGSLPIKDSSSKRNGRGNFIFGVCLVEFMHERNLIVYNTISGSVIDIYNKSGYKDLKTYASCTFDIKSLPLRLNLPMIYKPLDWKIKKEFNGSITLNDVEGGYLNRFVDFRGRIYRAARKASDPFQFIAKYLYNDRVTDDNRIVGLNKVPLSQDAAASAYQIMSYLLLNIEIGKLTNLIPSQEDEVKDEDFDEEEYLIEDEYDLLSEDEKSQMKYKLKDLYISFKEELLKFLKSRLEPNKYSIIQSELTRKVVKQLFKRLIYGSGSPAYWTLGIAISLYDEDNNKFKEILDIYKSIFDLSQSIVDELYENDELICLTIRFYLNKDYYNYKIKESPPSEEDIDQNVLKCMNANIDKGTEEATPIYKVRKRRYANFITKLKSRIKERRSFIVVYTKMSMLKVKDEEKYIQVPYTVVS</sequence>
<dbReference type="EMBL" id="JANJYI010000006">
    <property type="protein sequence ID" value="KAK2645322.1"/>
    <property type="molecule type" value="Genomic_DNA"/>
</dbReference>
<dbReference type="SUPFAM" id="SSF56672">
    <property type="entry name" value="DNA/RNA polymerases"/>
    <property type="match status" value="1"/>
</dbReference>